<evidence type="ECO:0000256" key="1">
    <source>
        <dbReference type="SAM" id="MobiDB-lite"/>
    </source>
</evidence>
<sequence length="220" mass="25025">MTRQMGAKTRFMPGAIDRVSHWRLARRFVAQQHAHRQIARLAARQVERARHRRAEQRVAQRHQHQVQRLFLDRPLGRLHAIGKFVDQIVDGGQDRIERIAIARQDHPARQRTRAAAVEGIEDEVDDTPRIGLPAAVAQHGIANHPRDLRRHPRDQRLLQPLRGPEVMQQVGMRAADPRADRLQRHRLRAAFDQQLLGGDQRGFPAFGGGQAAAQRGRDGG</sequence>
<evidence type="ECO:0000313" key="3">
    <source>
        <dbReference type="Proteomes" id="UP000218231"/>
    </source>
</evidence>
<evidence type="ECO:0000313" key="2">
    <source>
        <dbReference type="EMBL" id="PAV67078.1"/>
    </source>
</evidence>
<dbReference type="Proteomes" id="UP000218231">
    <property type="component" value="Unassembled WGS sequence"/>
</dbReference>
<proteinExistence type="predicted"/>
<reference evidence="2 3" key="1">
    <citation type="journal article" date="2017" name="Curr. Biol.">
        <title>Genome architecture and evolution of a unichromosomal asexual nematode.</title>
        <authorList>
            <person name="Fradin H."/>
            <person name="Zegar C."/>
            <person name="Gutwein M."/>
            <person name="Lucas J."/>
            <person name="Kovtun M."/>
            <person name="Corcoran D."/>
            <person name="Baugh L.R."/>
            <person name="Kiontke K."/>
            <person name="Gunsalus K."/>
            <person name="Fitch D.H."/>
            <person name="Piano F."/>
        </authorList>
    </citation>
    <scope>NUCLEOTIDE SEQUENCE [LARGE SCALE GENOMIC DNA]</scope>
    <source>
        <strain evidence="2">PF1309</strain>
    </source>
</reference>
<protein>
    <submittedName>
        <fullName evidence="2">Uncharacterized protein</fullName>
    </submittedName>
</protein>
<dbReference type="AlphaFoldDB" id="A0A2A2JZH2"/>
<comment type="caution">
    <text evidence="2">The sequence shown here is derived from an EMBL/GenBank/DDBJ whole genome shotgun (WGS) entry which is preliminary data.</text>
</comment>
<feature type="region of interest" description="Disordered" evidence="1">
    <location>
        <begin position="198"/>
        <end position="220"/>
    </location>
</feature>
<keyword evidence="3" id="KW-1185">Reference proteome</keyword>
<name>A0A2A2JZH2_9BILA</name>
<accession>A0A2A2JZH2</accession>
<dbReference type="EMBL" id="LIAE01010001">
    <property type="protein sequence ID" value="PAV67078.1"/>
    <property type="molecule type" value="Genomic_DNA"/>
</dbReference>
<organism evidence="2 3">
    <name type="scientific">Diploscapter pachys</name>
    <dbReference type="NCBI Taxonomy" id="2018661"/>
    <lineage>
        <taxon>Eukaryota</taxon>
        <taxon>Metazoa</taxon>
        <taxon>Ecdysozoa</taxon>
        <taxon>Nematoda</taxon>
        <taxon>Chromadorea</taxon>
        <taxon>Rhabditida</taxon>
        <taxon>Rhabditina</taxon>
        <taxon>Rhabditomorpha</taxon>
        <taxon>Rhabditoidea</taxon>
        <taxon>Rhabditidae</taxon>
        <taxon>Diploscapter</taxon>
    </lineage>
</organism>
<gene>
    <name evidence="2" type="ORF">WR25_25851</name>
</gene>